<dbReference type="Proteomes" id="UP000800200">
    <property type="component" value="Unassembled WGS sequence"/>
</dbReference>
<evidence type="ECO:0000313" key="3">
    <source>
        <dbReference type="Proteomes" id="UP000800200"/>
    </source>
</evidence>
<feature type="compositionally biased region" description="Basic and acidic residues" evidence="1">
    <location>
        <begin position="113"/>
        <end position="127"/>
    </location>
</feature>
<dbReference type="AlphaFoldDB" id="A0A6A6EBK6"/>
<reference evidence="2" key="1">
    <citation type="journal article" date="2020" name="Stud. Mycol.">
        <title>101 Dothideomycetes genomes: a test case for predicting lifestyles and emergence of pathogens.</title>
        <authorList>
            <person name="Haridas S."/>
            <person name="Albert R."/>
            <person name="Binder M."/>
            <person name="Bloem J."/>
            <person name="Labutti K."/>
            <person name="Salamov A."/>
            <person name="Andreopoulos B."/>
            <person name="Baker S."/>
            <person name="Barry K."/>
            <person name="Bills G."/>
            <person name="Bluhm B."/>
            <person name="Cannon C."/>
            <person name="Castanera R."/>
            <person name="Culley D."/>
            <person name="Daum C."/>
            <person name="Ezra D."/>
            <person name="Gonzalez J."/>
            <person name="Henrissat B."/>
            <person name="Kuo A."/>
            <person name="Liang C."/>
            <person name="Lipzen A."/>
            <person name="Lutzoni F."/>
            <person name="Magnuson J."/>
            <person name="Mondo S."/>
            <person name="Nolan M."/>
            <person name="Ohm R."/>
            <person name="Pangilinan J."/>
            <person name="Park H.-J."/>
            <person name="Ramirez L."/>
            <person name="Alfaro M."/>
            <person name="Sun H."/>
            <person name="Tritt A."/>
            <person name="Yoshinaga Y."/>
            <person name="Zwiers L.-H."/>
            <person name="Turgeon B."/>
            <person name="Goodwin S."/>
            <person name="Spatafora J."/>
            <person name="Crous P."/>
            <person name="Grigoriev I."/>
        </authorList>
    </citation>
    <scope>NUCLEOTIDE SEQUENCE</scope>
    <source>
        <strain evidence="2">CBS 207.26</strain>
    </source>
</reference>
<dbReference type="OrthoDB" id="5416172at2759"/>
<proteinExistence type="predicted"/>
<feature type="compositionally biased region" description="Basic and acidic residues" evidence="1">
    <location>
        <begin position="87"/>
        <end position="101"/>
    </location>
</feature>
<gene>
    <name evidence="2" type="ORF">K469DRAFT_703660</name>
</gene>
<organism evidence="2 3">
    <name type="scientific">Zopfia rhizophila CBS 207.26</name>
    <dbReference type="NCBI Taxonomy" id="1314779"/>
    <lineage>
        <taxon>Eukaryota</taxon>
        <taxon>Fungi</taxon>
        <taxon>Dikarya</taxon>
        <taxon>Ascomycota</taxon>
        <taxon>Pezizomycotina</taxon>
        <taxon>Dothideomycetes</taxon>
        <taxon>Dothideomycetes incertae sedis</taxon>
        <taxon>Zopfiaceae</taxon>
        <taxon>Zopfia</taxon>
    </lineage>
</organism>
<name>A0A6A6EBK6_9PEZI</name>
<accession>A0A6A6EBK6</accession>
<dbReference type="EMBL" id="ML994624">
    <property type="protein sequence ID" value="KAF2188192.1"/>
    <property type="molecule type" value="Genomic_DNA"/>
</dbReference>
<feature type="compositionally biased region" description="Acidic residues" evidence="1">
    <location>
        <begin position="131"/>
        <end position="140"/>
    </location>
</feature>
<feature type="region of interest" description="Disordered" evidence="1">
    <location>
        <begin position="1"/>
        <end position="148"/>
    </location>
</feature>
<evidence type="ECO:0000256" key="1">
    <source>
        <dbReference type="SAM" id="MobiDB-lite"/>
    </source>
</evidence>
<keyword evidence="3" id="KW-1185">Reference proteome</keyword>
<protein>
    <submittedName>
        <fullName evidence="2">Uncharacterized protein</fullName>
    </submittedName>
</protein>
<evidence type="ECO:0000313" key="2">
    <source>
        <dbReference type="EMBL" id="KAF2188192.1"/>
    </source>
</evidence>
<sequence length="148" mass="15974">MPTDPHQGGRLEDMAPTGARVPNDAGQDRTIPSVPRPDQIDPSPADFSHTNPAHAADNTFDIPRGTRDRGTTGEVTTGIGDQLPSNVEKKNLDDAGYDPRAKGHVQYAKHAKQKDPFAKMAHGDHGVEPAPGEEDLDQEELVQRRGAQ</sequence>